<keyword evidence="2" id="KW-1185">Reference proteome</keyword>
<evidence type="ECO:0000313" key="1">
    <source>
        <dbReference type="EMBL" id="KPJ17333.1"/>
    </source>
</evidence>
<proteinExistence type="predicted"/>
<gene>
    <name evidence="1" type="ORF">RR48_08519</name>
</gene>
<evidence type="ECO:0000313" key="2">
    <source>
        <dbReference type="Proteomes" id="UP000053240"/>
    </source>
</evidence>
<dbReference type="AlphaFoldDB" id="A0A194RHM8"/>
<name>A0A194RHM8_PAPMA</name>
<protein>
    <submittedName>
        <fullName evidence="1">Uncharacterized protein</fullName>
    </submittedName>
</protein>
<reference evidence="1 2" key="1">
    <citation type="journal article" date="2015" name="Nat. Commun.">
        <title>Outbred genome sequencing and CRISPR/Cas9 gene editing in butterflies.</title>
        <authorList>
            <person name="Li X."/>
            <person name="Fan D."/>
            <person name="Zhang W."/>
            <person name="Liu G."/>
            <person name="Zhang L."/>
            <person name="Zhao L."/>
            <person name="Fang X."/>
            <person name="Chen L."/>
            <person name="Dong Y."/>
            <person name="Chen Y."/>
            <person name="Ding Y."/>
            <person name="Zhao R."/>
            <person name="Feng M."/>
            <person name="Zhu Y."/>
            <person name="Feng Y."/>
            <person name="Jiang X."/>
            <person name="Zhu D."/>
            <person name="Xiang H."/>
            <person name="Feng X."/>
            <person name="Li S."/>
            <person name="Wang J."/>
            <person name="Zhang G."/>
            <person name="Kronforst M.R."/>
            <person name="Wang W."/>
        </authorList>
    </citation>
    <scope>NUCLEOTIDE SEQUENCE [LARGE SCALE GENOMIC DNA]</scope>
    <source>
        <strain evidence="1">Ya'a_city_454_Pm</strain>
        <tissue evidence="1">Whole body</tissue>
    </source>
</reference>
<sequence>MFLAWGPIQVFLRKSMNHNFSFFFFHHRWRHLLQGGGHVYASLVTSFRDHIRTSYSPARNDVDALRPLRGATTSNT</sequence>
<dbReference type="InParanoid" id="A0A194RHM8"/>
<dbReference type="EMBL" id="KQ460152">
    <property type="protein sequence ID" value="KPJ17333.1"/>
    <property type="molecule type" value="Genomic_DNA"/>
</dbReference>
<accession>A0A194RHM8</accession>
<organism evidence="1 2">
    <name type="scientific">Papilio machaon</name>
    <name type="common">Old World swallowtail butterfly</name>
    <dbReference type="NCBI Taxonomy" id="76193"/>
    <lineage>
        <taxon>Eukaryota</taxon>
        <taxon>Metazoa</taxon>
        <taxon>Ecdysozoa</taxon>
        <taxon>Arthropoda</taxon>
        <taxon>Hexapoda</taxon>
        <taxon>Insecta</taxon>
        <taxon>Pterygota</taxon>
        <taxon>Neoptera</taxon>
        <taxon>Endopterygota</taxon>
        <taxon>Lepidoptera</taxon>
        <taxon>Glossata</taxon>
        <taxon>Ditrysia</taxon>
        <taxon>Papilionoidea</taxon>
        <taxon>Papilionidae</taxon>
        <taxon>Papilioninae</taxon>
        <taxon>Papilio</taxon>
    </lineage>
</organism>
<dbReference type="Proteomes" id="UP000053240">
    <property type="component" value="Unassembled WGS sequence"/>
</dbReference>